<evidence type="ECO:0000256" key="4">
    <source>
        <dbReference type="ARBA" id="ARBA00017068"/>
    </source>
</evidence>
<dbReference type="AlphaFoldDB" id="A0A2H0VHZ0"/>
<dbReference type="Pfam" id="PF03952">
    <property type="entry name" value="Enolase_N"/>
    <property type="match status" value="1"/>
</dbReference>
<feature type="binding site" evidence="10">
    <location>
        <begin position="336"/>
        <end position="339"/>
    </location>
    <ligand>
        <name>substrate</name>
    </ligand>
</feature>
<dbReference type="Gene3D" id="3.30.390.10">
    <property type="entry name" value="Enolase-like, N-terminal domain"/>
    <property type="match status" value="1"/>
</dbReference>
<keyword evidence="14" id="KW-0670">Pyruvate</keyword>
<dbReference type="InterPro" id="IPR036849">
    <property type="entry name" value="Enolase-like_C_sf"/>
</dbReference>
<dbReference type="GO" id="GO:0000287">
    <property type="term" value="F:magnesium ion binding"/>
    <property type="evidence" value="ECO:0007669"/>
    <property type="project" value="InterPro"/>
</dbReference>
<feature type="binding site" evidence="10">
    <location>
        <position position="148"/>
    </location>
    <ligand>
        <name>substrate</name>
    </ligand>
</feature>
<dbReference type="PIRSF" id="PIRSF001400">
    <property type="entry name" value="Enolase"/>
    <property type="match status" value="1"/>
</dbReference>
<protein>
    <recommendedName>
        <fullName evidence="4">Enolase</fullName>
        <ecNumber evidence="3">4.2.1.11</ecNumber>
    </recommendedName>
</protein>
<dbReference type="PANTHER" id="PTHR11902">
    <property type="entry name" value="ENOLASE"/>
    <property type="match status" value="1"/>
</dbReference>
<dbReference type="EMBL" id="PFAG01000003">
    <property type="protein sequence ID" value="PIR98693.1"/>
    <property type="molecule type" value="Genomic_DNA"/>
</dbReference>
<dbReference type="UniPathway" id="UPA00109">
    <property type="reaction ID" value="UER00187"/>
</dbReference>
<reference evidence="15" key="1">
    <citation type="submission" date="2017-09" db="EMBL/GenBank/DDBJ databases">
        <title>Depth-based differentiation of microbial function through sediment-hosted aquifers and enrichment of novel symbionts in the deep terrestrial subsurface.</title>
        <authorList>
            <person name="Probst A.J."/>
            <person name="Ladd B."/>
            <person name="Jarett J.K."/>
            <person name="Geller-Mcgrath D.E."/>
            <person name="Sieber C.M.K."/>
            <person name="Emerson J.B."/>
            <person name="Anantharaman K."/>
            <person name="Thomas B.C."/>
            <person name="Malmstrom R."/>
            <person name="Stieglmeier M."/>
            <person name="Klingl A."/>
            <person name="Woyke T."/>
            <person name="Ryan C.M."/>
            <person name="Banfield J.F."/>
        </authorList>
    </citation>
    <scope>NUCLEOTIDE SEQUENCE [LARGE SCALE GENOMIC DNA]</scope>
</reference>
<evidence type="ECO:0000256" key="7">
    <source>
        <dbReference type="ARBA" id="ARBA00023152"/>
    </source>
</evidence>
<keyword evidence="8" id="KW-0456">Lyase</keyword>
<keyword evidence="11" id="KW-0479">Metal-binding</keyword>
<dbReference type="EC" id="4.2.1.11" evidence="3"/>
<dbReference type="Proteomes" id="UP000230776">
    <property type="component" value="Unassembled WGS sequence"/>
</dbReference>
<dbReference type="SUPFAM" id="SSF51604">
    <property type="entry name" value="Enolase C-terminal domain-like"/>
    <property type="match status" value="1"/>
</dbReference>
<keyword evidence="5" id="KW-0964">Secreted</keyword>
<dbReference type="PRINTS" id="PR00148">
    <property type="entry name" value="ENOLASE"/>
</dbReference>
<dbReference type="SUPFAM" id="SSF54826">
    <property type="entry name" value="Enolase N-terminal domain-like"/>
    <property type="match status" value="1"/>
</dbReference>
<feature type="active site" description="Proton acceptor" evidence="9">
    <location>
        <position position="309"/>
    </location>
</feature>
<feature type="active site" description="Proton donor" evidence="9">
    <location>
        <position position="196"/>
    </location>
</feature>
<dbReference type="PANTHER" id="PTHR11902:SF1">
    <property type="entry name" value="ENOLASE"/>
    <property type="match status" value="1"/>
</dbReference>
<organism evidence="14 15">
    <name type="scientific">Candidatus Colwellbacteria bacterium CG10_big_fil_rev_8_21_14_0_10_41_28</name>
    <dbReference type="NCBI Taxonomy" id="1974539"/>
    <lineage>
        <taxon>Bacteria</taxon>
        <taxon>Candidatus Colwelliibacteriota</taxon>
    </lineage>
</organism>
<comment type="similarity">
    <text evidence="2">Belongs to the enolase family.</text>
</comment>
<evidence type="ECO:0000256" key="5">
    <source>
        <dbReference type="ARBA" id="ARBA00022525"/>
    </source>
</evidence>
<name>A0A2H0VHZ0_9BACT</name>
<dbReference type="Gene3D" id="3.20.20.120">
    <property type="entry name" value="Enolase-like C-terminal domain"/>
    <property type="match status" value="2"/>
</dbReference>
<feature type="binding site" evidence="10">
    <location>
        <position position="284"/>
    </location>
    <ligand>
        <name>substrate</name>
    </ligand>
</feature>
<feature type="binding site" evidence="10">
    <location>
        <position position="360"/>
    </location>
    <ligand>
        <name>substrate</name>
    </ligand>
</feature>
<feature type="domain" description="Enolase N-terminal" evidence="13">
    <location>
        <begin position="4"/>
        <end position="123"/>
    </location>
</feature>
<dbReference type="GO" id="GO:0004634">
    <property type="term" value="F:phosphopyruvate hydratase activity"/>
    <property type="evidence" value="ECO:0007669"/>
    <property type="project" value="UniProtKB-EC"/>
</dbReference>
<dbReference type="InterPro" id="IPR029017">
    <property type="entry name" value="Enolase-like_N"/>
</dbReference>
<proteinExistence type="inferred from homology"/>
<evidence type="ECO:0000256" key="9">
    <source>
        <dbReference type="PIRSR" id="PIRSR001400-1"/>
    </source>
</evidence>
<dbReference type="SMART" id="SM01193">
    <property type="entry name" value="Enolase_N"/>
    <property type="match status" value="1"/>
</dbReference>
<feature type="binding site" evidence="10">
    <location>
        <position position="257"/>
    </location>
    <ligand>
        <name>substrate</name>
    </ligand>
</feature>
<comment type="cofactor">
    <cofactor evidence="11">
        <name>Mg(2+)</name>
        <dbReference type="ChEBI" id="CHEBI:18420"/>
    </cofactor>
    <text evidence="11">Mg(2+) is required for catalysis and for stabilizing the dimer.</text>
</comment>
<dbReference type="GO" id="GO:0006096">
    <property type="term" value="P:glycolytic process"/>
    <property type="evidence" value="ECO:0007669"/>
    <property type="project" value="UniProtKB-UniPathway"/>
</dbReference>
<comment type="pathway">
    <text evidence="1">Carbohydrate degradation; glycolysis; pyruvate from D-glyceraldehyde 3-phosphate: step 4/5.</text>
</comment>
<accession>A0A2H0VHZ0</accession>
<dbReference type="Pfam" id="PF00113">
    <property type="entry name" value="Enolase_C"/>
    <property type="match status" value="2"/>
</dbReference>
<keyword evidence="6 11" id="KW-0460">Magnesium</keyword>
<feature type="binding site" evidence="10">
    <location>
        <position position="157"/>
    </location>
    <ligand>
        <name>substrate</name>
    </ligand>
</feature>
<dbReference type="InterPro" id="IPR020809">
    <property type="entry name" value="Enolase_CS"/>
</dbReference>
<evidence type="ECO:0000256" key="1">
    <source>
        <dbReference type="ARBA" id="ARBA00005031"/>
    </source>
</evidence>
<feature type="binding site" evidence="11">
    <location>
        <position position="257"/>
    </location>
    <ligand>
        <name>Mg(2+)</name>
        <dbReference type="ChEBI" id="CHEBI:18420"/>
    </ligand>
</feature>
<dbReference type="InterPro" id="IPR000941">
    <property type="entry name" value="Enolase"/>
</dbReference>
<dbReference type="InterPro" id="IPR020810">
    <property type="entry name" value="Enolase_C"/>
</dbReference>
<dbReference type="SMART" id="SM01192">
    <property type="entry name" value="Enolase_C"/>
    <property type="match status" value="1"/>
</dbReference>
<evidence type="ECO:0000256" key="2">
    <source>
        <dbReference type="ARBA" id="ARBA00009604"/>
    </source>
</evidence>
<evidence type="ECO:0000256" key="8">
    <source>
        <dbReference type="ARBA" id="ARBA00023239"/>
    </source>
</evidence>
<dbReference type="GO" id="GO:0000015">
    <property type="term" value="C:phosphopyruvate hydratase complex"/>
    <property type="evidence" value="ECO:0007669"/>
    <property type="project" value="InterPro"/>
</dbReference>
<evidence type="ECO:0000256" key="10">
    <source>
        <dbReference type="PIRSR" id="PIRSR001400-2"/>
    </source>
</evidence>
<evidence type="ECO:0000259" key="13">
    <source>
        <dbReference type="SMART" id="SM01193"/>
    </source>
</evidence>
<sequence length="387" mass="42787">MPKVDSISAEKILNSRGDWTIKVNVVSDKGNQESFSVPEGKSRGSMEARIINPDKAIDLINKKIAKEFRGFDFTDQSRVDARLIELDGTKNKSNLGSNTILGVSFALARLAAKEEGVPFWKYISKLSKAKVSDKKPQIFANMINGGVHADNNLDIQEFLLLTKNSTFRKSVEKIVKVFQQIKLDLENTTSIAVGDEGGFAVSFRTDGAAIKYLHSFAKKNNLGVGIDAAANNLNWINLRSKMFYKRIHNKFGVSYIEDPFRENEARHFSKLVSKFGKSLSVSGDDLTVTSSSLIEEAHQMSAINAVIIKPNQIGTLTEALEAVKLARKYEYQIIASHRSGETNDTSIVDFAVGIAADGIKIGAPNRGERVAKYNRLLEIEGELKGRR</sequence>
<evidence type="ECO:0000259" key="12">
    <source>
        <dbReference type="SMART" id="SM01192"/>
    </source>
</evidence>
<dbReference type="PROSITE" id="PS00164">
    <property type="entry name" value="ENOLASE"/>
    <property type="match status" value="1"/>
</dbReference>
<keyword evidence="7" id="KW-0324">Glycolysis</keyword>
<gene>
    <name evidence="14" type="ORF">COT88_00285</name>
</gene>
<evidence type="ECO:0000313" key="14">
    <source>
        <dbReference type="EMBL" id="PIR98693.1"/>
    </source>
</evidence>
<evidence type="ECO:0000256" key="6">
    <source>
        <dbReference type="ARBA" id="ARBA00022842"/>
    </source>
</evidence>
<dbReference type="InterPro" id="IPR020811">
    <property type="entry name" value="Enolase_N"/>
</dbReference>
<comment type="caution">
    <text evidence="14">The sequence shown here is derived from an EMBL/GenBank/DDBJ whole genome shotgun (WGS) entry which is preliminary data.</text>
</comment>
<evidence type="ECO:0000256" key="3">
    <source>
        <dbReference type="ARBA" id="ARBA00012058"/>
    </source>
</evidence>
<evidence type="ECO:0000313" key="15">
    <source>
        <dbReference type="Proteomes" id="UP000230776"/>
    </source>
</evidence>
<feature type="binding site" evidence="11">
    <location>
        <position position="284"/>
    </location>
    <ligand>
        <name>Mg(2+)</name>
        <dbReference type="ChEBI" id="CHEBI:18420"/>
    </ligand>
</feature>
<evidence type="ECO:0000256" key="11">
    <source>
        <dbReference type="PIRSR" id="PIRSR001400-3"/>
    </source>
</evidence>
<feature type="domain" description="Enolase C-terminal TIM barrel" evidence="12">
    <location>
        <begin position="132"/>
        <end position="387"/>
    </location>
</feature>